<dbReference type="AlphaFoldDB" id="A0A6A6UW42"/>
<keyword evidence="2" id="KW-1185">Reference proteome</keyword>
<dbReference type="Proteomes" id="UP000799440">
    <property type="component" value="Unassembled WGS sequence"/>
</dbReference>
<reference evidence="1" key="1">
    <citation type="journal article" date="2020" name="Stud. Mycol.">
        <title>101 Dothideomycetes genomes: a test case for predicting lifestyles and emergence of pathogens.</title>
        <authorList>
            <person name="Haridas S."/>
            <person name="Albert R."/>
            <person name="Binder M."/>
            <person name="Bloem J."/>
            <person name="Labutti K."/>
            <person name="Salamov A."/>
            <person name="Andreopoulos B."/>
            <person name="Baker S."/>
            <person name="Barry K."/>
            <person name="Bills G."/>
            <person name="Bluhm B."/>
            <person name="Cannon C."/>
            <person name="Castanera R."/>
            <person name="Culley D."/>
            <person name="Daum C."/>
            <person name="Ezra D."/>
            <person name="Gonzalez J."/>
            <person name="Henrissat B."/>
            <person name="Kuo A."/>
            <person name="Liang C."/>
            <person name="Lipzen A."/>
            <person name="Lutzoni F."/>
            <person name="Magnuson J."/>
            <person name="Mondo S."/>
            <person name="Nolan M."/>
            <person name="Ohm R."/>
            <person name="Pangilinan J."/>
            <person name="Park H.-J."/>
            <person name="Ramirez L."/>
            <person name="Alfaro M."/>
            <person name="Sun H."/>
            <person name="Tritt A."/>
            <person name="Yoshinaga Y."/>
            <person name="Zwiers L.-H."/>
            <person name="Turgeon B."/>
            <person name="Goodwin S."/>
            <person name="Spatafora J."/>
            <person name="Crous P."/>
            <person name="Grigoriev I."/>
        </authorList>
    </citation>
    <scope>NUCLEOTIDE SEQUENCE</scope>
    <source>
        <strain evidence="1">CBS 119925</strain>
    </source>
</reference>
<protein>
    <submittedName>
        <fullName evidence="1">Uncharacterized protein</fullName>
    </submittedName>
</protein>
<name>A0A6A6UW42_9PLEO</name>
<organism evidence="1 2">
    <name type="scientific">Sporormia fimetaria CBS 119925</name>
    <dbReference type="NCBI Taxonomy" id="1340428"/>
    <lineage>
        <taxon>Eukaryota</taxon>
        <taxon>Fungi</taxon>
        <taxon>Dikarya</taxon>
        <taxon>Ascomycota</taxon>
        <taxon>Pezizomycotina</taxon>
        <taxon>Dothideomycetes</taxon>
        <taxon>Pleosporomycetidae</taxon>
        <taxon>Pleosporales</taxon>
        <taxon>Sporormiaceae</taxon>
        <taxon>Sporormia</taxon>
    </lineage>
</organism>
<proteinExistence type="predicted"/>
<sequence>MPRILRNSRAETVRSAANHSIMQWERFSTISYEEARGLLRDSPTMNWRAVPASDKEIIMVRVNSRLADEGIPQVAEDVFLWRMSMAVRAAKNAANREAAVLNTNTAARPFDPVRD</sequence>
<accession>A0A6A6UW42</accession>
<dbReference type="EMBL" id="MU006629">
    <property type="protein sequence ID" value="KAF2741706.1"/>
    <property type="molecule type" value="Genomic_DNA"/>
</dbReference>
<evidence type="ECO:0000313" key="1">
    <source>
        <dbReference type="EMBL" id="KAF2741706.1"/>
    </source>
</evidence>
<evidence type="ECO:0000313" key="2">
    <source>
        <dbReference type="Proteomes" id="UP000799440"/>
    </source>
</evidence>
<dbReference type="OrthoDB" id="3937045at2759"/>
<gene>
    <name evidence="1" type="ORF">M011DRAFT_434326</name>
</gene>